<evidence type="ECO:0000313" key="2">
    <source>
        <dbReference type="Proteomes" id="UP001281761"/>
    </source>
</evidence>
<protein>
    <submittedName>
        <fullName evidence="1">Uncharacterized protein</fullName>
    </submittedName>
</protein>
<reference evidence="1 2" key="1">
    <citation type="journal article" date="2022" name="bioRxiv">
        <title>Genomics of Preaxostyla Flagellates Illuminates Evolutionary Transitions and the Path Towards Mitochondrial Loss.</title>
        <authorList>
            <person name="Novak L.V.F."/>
            <person name="Treitli S.C."/>
            <person name="Pyrih J."/>
            <person name="Halakuc P."/>
            <person name="Pipaliya S.V."/>
            <person name="Vacek V."/>
            <person name="Brzon O."/>
            <person name="Soukal P."/>
            <person name="Eme L."/>
            <person name="Dacks J.B."/>
            <person name="Karnkowska A."/>
            <person name="Elias M."/>
            <person name="Hampl V."/>
        </authorList>
    </citation>
    <scope>NUCLEOTIDE SEQUENCE [LARGE SCALE GENOMIC DNA]</scope>
    <source>
        <strain evidence="1">NAU3</strain>
        <tissue evidence="1">Gut</tissue>
    </source>
</reference>
<evidence type="ECO:0000313" key="1">
    <source>
        <dbReference type="EMBL" id="KAK2950670.1"/>
    </source>
</evidence>
<dbReference type="EMBL" id="JARBJD010000131">
    <property type="protein sequence ID" value="KAK2950670.1"/>
    <property type="molecule type" value="Genomic_DNA"/>
</dbReference>
<dbReference type="Proteomes" id="UP001281761">
    <property type="component" value="Unassembled WGS sequence"/>
</dbReference>
<organism evidence="1 2">
    <name type="scientific">Blattamonas nauphoetae</name>
    <dbReference type="NCBI Taxonomy" id="2049346"/>
    <lineage>
        <taxon>Eukaryota</taxon>
        <taxon>Metamonada</taxon>
        <taxon>Preaxostyla</taxon>
        <taxon>Oxymonadida</taxon>
        <taxon>Blattamonas</taxon>
    </lineage>
</organism>
<name>A0ABQ9XHK7_9EUKA</name>
<accession>A0ABQ9XHK7</accession>
<comment type="caution">
    <text evidence="1">The sequence shown here is derived from an EMBL/GenBank/DDBJ whole genome shotgun (WGS) entry which is preliminary data.</text>
</comment>
<gene>
    <name evidence="1" type="ORF">BLNAU_14341</name>
</gene>
<sequence>MKILNNHLCWCSEKVQLALIKTDLIPRLINTLNPQSLSFAKAADIRICLLNTITWSVWLATPNCMKYLGIEDLNEQQAVHETVLKQVLVPSEKYIWHLCVNRFSIIDEQSKYFLTLLAQILRICPYYQPTMDFVLQMPVVLTIPSCLTFFEIDESIWTFLDRIIDAQLEWNKEGGEIRQMGKTVHRMLRMEGNEDAIEAKLRNEKNGEYGELIVAYSIQWNNMQGMNIQEQE</sequence>
<proteinExistence type="predicted"/>
<keyword evidence="2" id="KW-1185">Reference proteome</keyword>